<dbReference type="Gene3D" id="2.40.50.140">
    <property type="entry name" value="Nucleic acid-binding proteins"/>
    <property type="match status" value="1"/>
</dbReference>
<evidence type="ECO:0000256" key="2">
    <source>
        <dbReference type="PROSITE-ProRule" id="PRU00252"/>
    </source>
</evidence>
<evidence type="ECO:0000313" key="8">
    <source>
        <dbReference type="Proteomes" id="UP000283700"/>
    </source>
</evidence>
<dbReference type="EMBL" id="QRQO01000003">
    <property type="protein sequence ID" value="RHN17191.1"/>
    <property type="molecule type" value="Genomic_DNA"/>
</dbReference>
<dbReference type="Proteomes" id="UP000283497">
    <property type="component" value="Unassembled WGS sequence"/>
</dbReference>
<dbReference type="SUPFAM" id="SSF50249">
    <property type="entry name" value="Nucleic acid-binding proteins"/>
    <property type="match status" value="1"/>
</dbReference>
<sequence>MNVSNISGNLAKDPEIRQTGTGGECLNLYVAVKRPFAHGDIVDYFHCISYDEKDILYARKFLKKGSCMVINGYISFKKETKLGKYAYSTRLNIISMEGVARLKENAVREIPVQEQDTTVFPEEKTAIKENMPKQTLEESFDVMDCTQPGTELPL</sequence>
<protein>
    <submittedName>
        <fullName evidence="3">Single-stranded DNA-binding protein</fullName>
    </submittedName>
</protein>
<gene>
    <name evidence="4" type="ORF">DW068_07535</name>
    <name evidence="5" type="ORF">DWZ29_01665</name>
    <name evidence="3" type="ORF">DXD91_10080</name>
</gene>
<proteinExistence type="predicted"/>
<dbReference type="EMBL" id="QSOE01000067">
    <property type="protein sequence ID" value="RGI85559.1"/>
    <property type="molecule type" value="Genomic_DNA"/>
</dbReference>
<dbReference type="Pfam" id="PF00436">
    <property type="entry name" value="SSB"/>
    <property type="match status" value="1"/>
</dbReference>
<dbReference type="Proteomes" id="UP000262524">
    <property type="component" value="Unassembled WGS sequence"/>
</dbReference>
<dbReference type="AlphaFoldDB" id="A0A374NK53"/>
<dbReference type="InterPro" id="IPR012340">
    <property type="entry name" value="NA-bd_OB-fold"/>
</dbReference>
<dbReference type="RefSeq" id="WP_117982826.1">
    <property type="nucleotide sequence ID" value="NZ_DBFOXH010000052.1"/>
</dbReference>
<dbReference type="CDD" id="cd04496">
    <property type="entry name" value="SSB_OBF"/>
    <property type="match status" value="1"/>
</dbReference>
<evidence type="ECO:0000256" key="1">
    <source>
        <dbReference type="ARBA" id="ARBA00023125"/>
    </source>
</evidence>
<dbReference type="InterPro" id="IPR000424">
    <property type="entry name" value="Primosome_PriB/ssb"/>
</dbReference>
<name>A0A374NK53_9FIRM</name>
<dbReference type="GO" id="GO:0003697">
    <property type="term" value="F:single-stranded DNA binding"/>
    <property type="evidence" value="ECO:0007669"/>
    <property type="project" value="InterPro"/>
</dbReference>
<accession>A0A374NK53</accession>
<dbReference type="PROSITE" id="PS50935">
    <property type="entry name" value="SSB"/>
    <property type="match status" value="1"/>
</dbReference>
<evidence type="ECO:0000313" key="6">
    <source>
        <dbReference type="Proteomes" id="UP000262524"/>
    </source>
</evidence>
<evidence type="ECO:0000313" key="4">
    <source>
        <dbReference type="EMBL" id="RHK39430.1"/>
    </source>
</evidence>
<dbReference type="Proteomes" id="UP000283700">
    <property type="component" value="Unassembled WGS sequence"/>
</dbReference>
<keyword evidence="1 2" id="KW-0238">DNA-binding</keyword>
<evidence type="ECO:0000313" key="7">
    <source>
        <dbReference type="Proteomes" id="UP000283497"/>
    </source>
</evidence>
<reference evidence="6 7" key="1">
    <citation type="submission" date="2018-08" db="EMBL/GenBank/DDBJ databases">
        <title>A genome reference for cultivated species of the human gut microbiota.</title>
        <authorList>
            <person name="Zou Y."/>
            <person name="Xue W."/>
            <person name="Luo G."/>
        </authorList>
    </citation>
    <scope>NUCLEOTIDE SEQUENCE [LARGE SCALE GENOMIC DNA]</scope>
    <source>
        <strain evidence="5 8">AF31-17AC</strain>
        <strain evidence="4 7">AF45-14BH</strain>
        <strain evidence="3 6">TM10-1AC</strain>
    </source>
</reference>
<evidence type="ECO:0000313" key="5">
    <source>
        <dbReference type="EMBL" id="RHN17191.1"/>
    </source>
</evidence>
<dbReference type="EMBL" id="QRNJ01000025">
    <property type="protein sequence ID" value="RHK39430.1"/>
    <property type="molecule type" value="Genomic_DNA"/>
</dbReference>
<evidence type="ECO:0000313" key="3">
    <source>
        <dbReference type="EMBL" id="RGI85559.1"/>
    </source>
</evidence>
<organism evidence="3 6">
    <name type="scientific">Anaerobutyricum hallii</name>
    <dbReference type="NCBI Taxonomy" id="39488"/>
    <lineage>
        <taxon>Bacteria</taxon>
        <taxon>Bacillati</taxon>
        <taxon>Bacillota</taxon>
        <taxon>Clostridia</taxon>
        <taxon>Lachnospirales</taxon>
        <taxon>Lachnospiraceae</taxon>
        <taxon>Anaerobutyricum</taxon>
    </lineage>
</organism>
<comment type="caution">
    <text evidence="3">The sequence shown here is derived from an EMBL/GenBank/DDBJ whole genome shotgun (WGS) entry which is preliminary data.</text>
</comment>